<keyword evidence="1" id="KW-0472">Membrane</keyword>
<sequence length="135" mass="13935">MATVLFALGLVLLLLGLLTGVAVPALTNPRMGLASHLQGMTNGPLLVVIGLLWPHVQLPTSLGVITVVLLVYGAYANWLATQLAAAWGAGRRFAPAASGDHTASRVKETVVDGLLLTLAPAMIVAVVLLIVGVLR</sequence>
<protein>
    <submittedName>
        <fullName evidence="2">Hydrogenase</fullName>
    </submittedName>
</protein>
<keyword evidence="1" id="KW-0812">Transmembrane</keyword>
<accession>A0ABW3G0V2</accession>
<proteinExistence type="predicted"/>
<evidence type="ECO:0000256" key="1">
    <source>
        <dbReference type="SAM" id="Phobius"/>
    </source>
</evidence>
<comment type="caution">
    <text evidence="2">The sequence shown here is derived from an EMBL/GenBank/DDBJ whole genome shotgun (WGS) entry which is preliminary data.</text>
</comment>
<evidence type="ECO:0000313" key="3">
    <source>
        <dbReference type="Proteomes" id="UP001597068"/>
    </source>
</evidence>
<gene>
    <name evidence="2" type="ORF">ACFQ04_00910</name>
</gene>
<feature type="transmembrane region" description="Helical" evidence="1">
    <location>
        <begin position="60"/>
        <end position="80"/>
    </location>
</feature>
<reference evidence="3" key="1">
    <citation type="journal article" date="2019" name="Int. J. Syst. Evol. Microbiol.">
        <title>The Global Catalogue of Microorganisms (GCM) 10K type strain sequencing project: providing services to taxonomists for standard genome sequencing and annotation.</title>
        <authorList>
            <consortium name="The Broad Institute Genomics Platform"/>
            <consortium name="The Broad Institute Genome Sequencing Center for Infectious Disease"/>
            <person name="Wu L."/>
            <person name="Ma J."/>
        </authorList>
    </citation>
    <scope>NUCLEOTIDE SEQUENCE [LARGE SCALE GENOMIC DNA]</scope>
    <source>
        <strain evidence="3">CCUG 50873</strain>
    </source>
</reference>
<organism evidence="2 3">
    <name type="scientific">Williamsia deligens</name>
    <dbReference type="NCBI Taxonomy" id="321325"/>
    <lineage>
        <taxon>Bacteria</taxon>
        <taxon>Bacillati</taxon>
        <taxon>Actinomycetota</taxon>
        <taxon>Actinomycetes</taxon>
        <taxon>Mycobacteriales</taxon>
        <taxon>Nocardiaceae</taxon>
        <taxon>Williamsia</taxon>
    </lineage>
</organism>
<keyword evidence="3" id="KW-1185">Reference proteome</keyword>
<feature type="transmembrane region" description="Helical" evidence="1">
    <location>
        <begin position="36"/>
        <end position="53"/>
    </location>
</feature>
<name>A0ABW3G0V2_9NOCA</name>
<keyword evidence="1" id="KW-1133">Transmembrane helix</keyword>
<evidence type="ECO:0000313" key="2">
    <source>
        <dbReference type="EMBL" id="MFD0924287.1"/>
    </source>
</evidence>
<dbReference type="EMBL" id="JBHTIL010000001">
    <property type="protein sequence ID" value="MFD0924287.1"/>
    <property type="molecule type" value="Genomic_DNA"/>
</dbReference>
<dbReference type="Proteomes" id="UP001597068">
    <property type="component" value="Unassembled WGS sequence"/>
</dbReference>
<feature type="transmembrane region" description="Helical" evidence="1">
    <location>
        <begin position="114"/>
        <end position="134"/>
    </location>
</feature>
<dbReference type="RefSeq" id="WP_253647662.1">
    <property type="nucleotide sequence ID" value="NZ_BAAAMO010000002.1"/>
</dbReference>